<name>M2XSK4_9MICC</name>
<reference evidence="1 2" key="1">
    <citation type="journal article" date="2014" name="Genome Announc.">
        <title>Draft Genome Sequence of Kocuria palustris PEL.</title>
        <authorList>
            <person name="Sharma G."/>
            <person name="Khatri I."/>
            <person name="Subramanian S."/>
        </authorList>
    </citation>
    <scope>NUCLEOTIDE SEQUENCE [LARGE SCALE GENOMIC DNA]</scope>
    <source>
        <strain evidence="1 2">PEL</strain>
    </source>
</reference>
<evidence type="ECO:0000313" key="1">
    <source>
        <dbReference type="EMBL" id="EME35808.1"/>
    </source>
</evidence>
<dbReference type="STRING" id="71999.KPaMU14_02990"/>
<dbReference type="AlphaFoldDB" id="M2XSK4"/>
<organism evidence="1 2">
    <name type="scientific">Kocuria palustris PEL</name>
    <dbReference type="NCBI Taxonomy" id="1236550"/>
    <lineage>
        <taxon>Bacteria</taxon>
        <taxon>Bacillati</taxon>
        <taxon>Actinomycetota</taxon>
        <taxon>Actinomycetes</taxon>
        <taxon>Micrococcales</taxon>
        <taxon>Micrococcaceae</taxon>
        <taxon>Kocuria</taxon>
    </lineage>
</organism>
<comment type="caution">
    <text evidence="1">The sequence shown here is derived from an EMBL/GenBank/DDBJ whole genome shotgun (WGS) entry which is preliminary data.</text>
</comment>
<dbReference type="Proteomes" id="UP000009877">
    <property type="component" value="Unassembled WGS sequence"/>
</dbReference>
<sequence length="157" mass="16963">MGYVIAQQREQVAVLFPDGLSILSREIGKQKNGEKFPVVGAQAPFWGIESVDVRVLQDQDAALVVTGSDGINPYQLAYVLSDAAEIESFAQDLQAARTADAQTRAAQPDARVTSSLPREEQLAALQQMREMTGMPDDAYAPLVREVEAGGGARRRSS</sequence>
<evidence type="ECO:0000313" key="2">
    <source>
        <dbReference type="Proteomes" id="UP000009877"/>
    </source>
</evidence>
<protein>
    <submittedName>
        <fullName evidence="1">Uncharacterized protein</fullName>
    </submittedName>
</protein>
<gene>
    <name evidence="1" type="ORF">C884_01208</name>
</gene>
<dbReference type="EMBL" id="ANHZ02000020">
    <property type="protein sequence ID" value="EME35808.1"/>
    <property type="molecule type" value="Genomic_DNA"/>
</dbReference>
<keyword evidence="2" id="KW-1185">Reference proteome</keyword>
<proteinExistence type="predicted"/>
<accession>M2XSK4</accession>